<comment type="catalytic activity">
    <reaction evidence="15">
        <text>a CDP-1,2-diacyl-sn-glycerol + sn-glycerol 3-phosphate = a 1,2-diacyl-sn-glycero-3-phospho-(1'-sn-glycero-3'-phosphate) + CMP + H(+)</text>
        <dbReference type="Rhea" id="RHEA:12593"/>
        <dbReference type="ChEBI" id="CHEBI:15378"/>
        <dbReference type="ChEBI" id="CHEBI:57597"/>
        <dbReference type="ChEBI" id="CHEBI:58332"/>
        <dbReference type="ChEBI" id="CHEBI:60110"/>
        <dbReference type="ChEBI" id="CHEBI:60377"/>
        <dbReference type="EC" id="2.7.8.5"/>
    </reaction>
</comment>
<dbReference type="InterPro" id="IPR048254">
    <property type="entry name" value="CDP_ALCOHOL_P_TRANSF_CS"/>
</dbReference>
<feature type="transmembrane region" description="Helical" evidence="18">
    <location>
        <begin position="70"/>
        <end position="95"/>
    </location>
</feature>
<keyword evidence="7" id="KW-0444">Lipid biosynthesis</keyword>
<evidence type="ECO:0000256" key="6">
    <source>
        <dbReference type="ARBA" id="ARBA00014944"/>
    </source>
</evidence>
<dbReference type="InterPro" id="IPR043130">
    <property type="entry name" value="CDP-OH_PTrfase_TM_dom"/>
</dbReference>
<organism evidence="19 20">
    <name type="scientific">Citroniella saccharovorans</name>
    <dbReference type="NCBI Taxonomy" id="2053367"/>
    <lineage>
        <taxon>Bacteria</taxon>
        <taxon>Bacillati</taxon>
        <taxon>Bacillota</taxon>
        <taxon>Tissierellia</taxon>
        <taxon>Tissierellales</taxon>
        <taxon>Peptoniphilaceae</taxon>
        <taxon>Citroniella</taxon>
    </lineage>
</organism>
<feature type="transmembrane region" description="Helical" evidence="18">
    <location>
        <begin position="6"/>
        <end position="23"/>
    </location>
</feature>
<dbReference type="GO" id="GO:0046474">
    <property type="term" value="P:glycerophospholipid biosynthetic process"/>
    <property type="evidence" value="ECO:0007669"/>
    <property type="project" value="TreeGrafter"/>
</dbReference>
<evidence type="ECO:0000256" key="3">
    <source>
        <dbReference type="ARBA" id="ARBA00005042"/>
    </source>
</evidence>
<evidence type="ECO:0000256" key="5">
    <source>
        <dbReference type="ARBA" id="ARBA00013170"/>
    </source>
</evidence>
<keyword evidence="13" id="KW-0594">Phospholipid biosynthesis</keyword>
<dbReference type="NCBIfam" id="TIGR00560">
    <property type="entry name" value="pgsA"/>
    <property type="match status" value="1"/>
</dbReference>
<evidence type="ECO:0000256" key="17">
    <source>
        <dbReference type="RuleBase" id="RU003750"/>
    </source>
</evidence>
<dbReference type="Gene3D" id="1.20.120.1760">
    <property type="match status" value="1"/>
</dbReference>
<feature type="transmembrane region" description="Helical" evidence="18">
    <location>
        <begin position="116"/>
        <end position="135"/>
    </location>
</feature>
<comment type="pathway">
    <text evidence="3">Phospholipid metabolism; phosphatidylglycerol biosynthesis; phosphatidylglycerol from CDP-diacylglycerol: step 1/2.</text>
</comment>
<keyword evidence="14" id="KW-1208">Phospholipid metabolism</keyword>
<evidence type="ECO:0000256" key="7">
    <source>
        <dbReference type="ARBA" id="ARBA00022516"/>
    </source>
</evidence>
<keyword evidence="8 17" id="KW-0808">Transferase</keyword>
<keyword evidence="11" id="KW-0443">Lipid metabolism</keyword>
<reference evidence="19 20" key="1">
    <citation type="submission" date="2024-01" db="EMBL/GenBank/DDBJ databases">
        <title>Complete genome sequence of Citroniella saccharovorans strain M6.X9, isolated from human fecal sample.</title>
        <authorList>
            <person name="Cheng G."/>
            <person name="Westerholm M."/>
            <person name="Schnurer A."/>
        </authorList>
    </citation>
    <scope>NUCLEOTIDE SEQUENCE [LARGE SCALE GENOMIC DNA]</scope>
    <source>
        <strain evidence="19 20">DSM 29873</strain>
    </source>
</reference>
<feature type="transmembrane region" description="Helical" evidence="18">
    <location>
        <begin position="147"/>
        <end position="164"/>
    </location>
</feature>
<protein>
    <recommendedName>
        <fullName evidence="6 16">CDP-diacylglycerol--glycerol-3-phosphate 3-phosphatidyltransferase</fullName>
        <ecNumber evidence="5 16">2.7.8.5</ecNumber>
    </recommendedName>
</protein>
<dbReference type="PIRSF" id="PIRSF000847">
    <property type="entry name" value="Phos_ph_gly_syn"/>
    <property type="match status" value="1"/>
</dbReference>
<dbReference type="PANTHER" id="PTHR14269:SF62">
    <property type="entry name" value="CDP-DIACYLGLYCEROL--GLYCEROL-3-PHOSPHATE 3-PHOSPHATIDYLTRANSFERASE 1, CHLOROPLASTIC"/>
    <property type="match status" value="1"/>
</dbReference>
<dbReference type="Proteomes" id="UP001357733">
    <property type="component" value="Unassembled WGS sequence"/>
</dbReference>
<dbReference type="GO" id="GO:0016020">
    <property type="term" value="C:membrane"/>
    <property type="evidence" value="ECO:0007669"/>
    <property type="project" value="UniProtKB-SubCell"/>
</dbReference>
<evidence type="ECO:0000256" key="12">
    <source>
        <dbReference type="ARBA" id="ARBA00023136"/>
    </source>
</evidence>
<dbReference type="AlphaFoldDB" id="A0AAW9MPZ0"/>
<evidence type="ECO:0000256" key="11">
    <source>
        <dbReference type="ARBA" id="ARBA00023098"/>
    </source>
</evidence>
<evidence type="ECO:0000256" key="15">
    <source>
        <dbReference type="ARBA" id="ARBA00048586"/>
    </source>
</evidence>
<evidence type="ECO:0000256" key="10">
    <source>
        <dbReference type="ARBA" id="ARBA00022989"/>
    </source>
</evidence>
<evidence type="ECO:0000256" key="14">
    <source>
        <dbReference type="ARBA" id="ARBA00023264"/>
    </source>
</evidence>
<evidence type="ECO:0000256" key="2">
    <source>
        <dbReference type="ARBA" id="ARBA00004141"/>
    </source>
</evidence>
<evidence type="ECO:0000313" key="20">
    <source>
        <dbReference type="Proteomes" id="UP001357733"/>
    </source>
</evidence>
<proteinExistence type="inferred from homology"/>
<dbReference type="InterPro" id="IPR050324">
    <property type="entry name" value="CDP-alcohol_PTase-I"/>
</dbReference>
<evidence type="ECO:0000256" key="8">
    <source>
        <dbReference type="ARBA" id="ARBA00022679"/>
    </source>
</evidence>
<evidence type="ECO:0000256" key="4">
    <source>
        <dbReference type="ARBA" id="ARBA00010441"/>
    </source>
</evidence>
<keyword evidence="9 18" id="KW-0812">Transmembrane</keyword>
<dbReference type="PANTHER" id="PTHR14269">
    <property type="entry name" value="CDP-DIACYLGLYCEROL--GLYCEROL-3-PHOSPHATE 3-PHOSPHATIDYLTRANSFERASE-RELATED"/>
    <property type="match status" value="1"/>
</dbReference>
<comment type="caution">
    <text evidence="19">The sequence shown here is derived from an EMBL/GenBank/DDBJ whole genome shotgun (WGS) entry which is preliminary data.</text>
</comment>
<evidence type="ECO:0000256" key="13">
    <source>
        <dbReference type="ARBA" id="ARBA00023209"/>
    </source>
</evidence>
<evidence type="ECO:0000256" key="16">
    <source>
        <dbReference type="NCBIfam" id="TIGR00560"/>
    </source>
</evidence>
<dbReference type="RefSeq" id="WP_324619801.1">
    <property type="nucleotide sequence ID" value="NZ_JAYKOT010000003.1"/>
</dbReference>
<dbReference type="EC" id="2.7.8.5" evidence="5 16"/>
<gene>
    <name evidence="19" type="primary">pgsA</name>
    <name evidence="19" type="ORF">VLK81_06300</name>
</gene>
<keyword evidence="10 18" id="KW-1133">Transmembrane helix</keyword>
<comment type="function">
    <text evidence="1">This protein catalyzes the committed step to the synthesis of the acidic phospholipids.</text>
</comment>
<dbReference type="InterPro" id="IPR004570">
    <property type="entry name" value="Phosphatidylglycerol_P_synth"/>
</dbReference>
<keyword evidence="20" id="KW-1185">Reference proteome</keyword>
<dbReference type="Pfam" id="PF01066">
    <property type="entry name" value="CDP-OH_P_transf"/>
    <property type="match status" value="1"/>
</dbReference>
<dbReference type="InterPro" id="IPR000462">
    <property type="entry name" value="CDP-OH_P_trans"/>
</dbReference>
<sequence length="175" mass="19652">MNTANKITIFRILLVPIFIICFEKLFPSSIIPLIIFIIGAFSDFLDGFIARKYNQVTTFGKFLDPIADKILAISAFILFLEQGIVPAWTIIVIIFRELLVSALRMIASSNNINIAASYFGKFKTVTQFIAIILIMLNKTPETVNIGVYYLSVALTGISGLDYIYKNKEVLDLKNI</sequence>
<comment type="subcellular location">
    <subcellularLocation>
        <location evidence="2">Membrane</location>
        <topology evidence="2">Multi-pass membrane protein</topology>
    </subcellularLocation>
</comment>
<evidence type="ECO:0000256" key="9">
    <source>
        <dbReference type="ARBA" id="ARBA00022692"/>
    </source>
</evidence>
<evidence type="ECO:0000256" key="18">
    <source>
        <dbReference type="SAM" id="Phobius"/>
    </source>
</evidence>
<accession>A0AAW9MPZ0</accession>
<dbReference type="GO" id="GO:0008444">
    <property type="term" value="F:CDP-diacylglycerol-glycerol-3-phosphate 3-phosphatidyltransferase activity"/>
    <property type="evidence" value="ECO:0007669"/>
    <property type="project" value="UniProtKB-UniRule"/>
</dbReference>
<name>A0AAW9MPZ0_9FIRM</name>
<keyword evidence="12 18" id="KW-0472">Membrane</keyword>
<dbReference type="EMBL" id="JAYKOT010000003">
    <property type="protein sequence ID" value="MEB3429623.1"/>
    <property type="molecule type" value="Genomic_DNA"/>
</dbReference>
<dbReference type="PROSITE" id="PS00379">
    <property type="entry name" value="CDP_ALCOHOL_P_TRANSF"/>
    <property type="match status" value="1"/>
</dbReference>
<evidence type="ECO:0000313" key="19">
    <source>
        <dbReference type="EMBL" id="MEB3429623.1"/>
    </source>
</evidence>
<comment type="similarity">
    <text evidence="4 17">Belongs to the CDP-alcohol phosphatidyltransferase class-I family.</text>
</comment>
<evidence type="ECO:0000256" key="1">
    <source>
        <dbReference type="ARBA" id="ARBA00003973"/>
    </source>
</evidence>
<feature type="transmembrane region" description="Helical" evidence="18">
    <location>
        <begin position="30"/>
        <end position="50"/>
    </location>
</feature>